<evidence type="ECO:0000259" key="9">
    <source>
        <dbReference type="Pfam" id="PF25198"/>
    </source>
</evidence>
<sequence length="395" mass="44034">MYTTKRKTILVLFFLSIQTLLLSGCWDRTEVNDLAIITAAGFDVTDDHKLELSVNIFITNPSGGEQMGGMSGGDGGGAGQFIVRSAAGLTMADAVSKLQQMLPRKVFWGHNEVFIFGERLAKQGVDEPIEYLTRHPDARERANVFVSKGLAKDVLQLQPSIERNTAEVLREMAKSQTGLNITVKELAQMLAGKANAAVIPWVEIEQAQGTQKATPFISGTAVVKNGKMVGRMNDYTTRGIMWLRNEVKSATVTVSPKGTKGYVSLYLIKSHTELVPHIDGDNWSVTVKIETQDDIVENTTDLNLMEPEHTQELETELGTDIENRVKKALTKAQEEMNADIFNFADAFYRKYPKEWNQAKDRWDEIFPEVEVKLETNPKVTRVGLTGKSLIKPEQR</sequence>
<dbReference type="EMBL" id="BJXX01000142">
    <property type="protein sequence ID" value="GEN35586.1"/>
    <property type="molecule type" value="Genomic_DNA"/>
</dbReference>
<dbReference type="NCBIfam" id="TIGR02887">
    <property type="entry name" value="spore_ger_x_C"/>
    <property type="match status" value="1"/>
</dbReference>
<dbReference type="RefSeq" id="WP_146811115.1">
    <property type="nucleotide sequence ID" value="NZ_BJXX01000142.1"/>
</dbReference>
<keyword evidence="11" id="KW-1185">Reference proteome</keyword>
<accession>A0A511V9H7</accession>
<dbReference type="InterPro" id="IPR038501">
    <property type="entry name" value="Spore_GerAC_C_sf"/>
</dbReference>
<feature type="domain" description="Spore germination protein N-terminal" evidence="9">
    <location>
        <begin position="27"/>
        <end position="204"/>
    </location>
</feature>
<reference evidence="10 11" key="1">
    <citation type="submission" date="2019-07" db="EMBL/GenBank/DDBJ databases">
        <title>Whole genome shotgun sequence of Aneurinibacillus danicus NBRC 102444.</title>
        <authorList>
            <person name="Hosoyama A."/>
            <person name="Uohara A."/>
            <person name="Ohji S."/>
            <person name="Ichikawa N."/>
        </authorList>
    </citation>
    <scope>NUCLEOTIDE SEQUENCE [LARGE SCALE GENOMIC DNA]</scope>
    <source>
        <strain evidence="10 11">NBRC 102444</strain>
    </source>
</reference>
<keyword evidence="6" id="KW-0564">Palmitate</keyword>
<gene>
    <name evidence="10" type="ORF">ADA01nite_30460</name>
</gene>
<protein>
    <recommendedName>
        <fullName evidence="12">Spore germination protein KC</fullName>
    </recommendedName>
</protein>
<dbReference type="Proteomes" id="UP000321157">
    <property type="component" value="Unassembled WGS sequence"/>
</dbReference>
<comment type="caution">
    <text evidence="10">The sequence shown here is derived from an EMBL/GenBank/DDBJ whole genome shotgun (WGS) entry which is preliminary data.</text>
</comment>
<evidence type="ECO:0000256" key="1">
    <source>
        <dbReference type="ARBA" id="ARBA00004635"/>
    </source>
</evidence>
<evidence type="ECO:0000256" key="3">
    <source>
        <dbReference type="ARBA" id="ARBA00022544"/>
    </source>
</evidence>
<comment type="subcellular location">
    <subcellularLocation>
        <location evidence="1">Membrane</location>
        <topology evidence="1">Lipid-anchor</topology>
    </subcellularLocation>
</comment>
<evidence type="ECO:0008006" key="12">
    <source>
        <dbReference type="Google" id="ProtNLM"/>
    </source>
</evidence>
<evidence type="ECO:0000256" key="6">
    <source>
        <dbReference type="ARBA" id="ARBA00023139"/>
    </source>
</evidence>
<keyword evidence="7" id="KW-0449">Lipoprotein</keyword>
<evidence type="ECO:0000256" key="4">
    <source>
        <dbReference type="ARBA" id="ARBA00022729"/>
    </source>
</evidence>
<dbReference type="GO" id="GO:0009847">
    <property type="term" value="P:spore germination"/>
    <property type="evidence" value="ECO:0007669"/>
    <property type="project" value="InterPro"/>
</dbReference>
<dbReference type="GO" id="GO:0016020">
    <property type="term" value="C:membrane"/>
    <property type="evidence" value="ECO:0007669"/>
    <property type="project" value="UniProtKB-SubCell"/>
</dbReference>
<evidence type="ECO:0000256" key="5">
    <source>
        <dbReference type="ARBA" id="ARBA00023136"/>
    </source>
</evidence>
<dbReference type="InterPro" id="IPR008844">
    <property type="entry name" value="Spore_GerAC-like"/>
</dbReference>
<dbReference type="Gene3D" id="3.30.300.210">
    <property type="entry name" value="Nutrient germinant receptor protein C, domain 3"/>
    <property type="match status" value="1"/>
</dbReference>
<feature type="domain" description="Spore germination GerAC-like C-terminal" evidence="8">
    <location>
        <begin position="218"/>
        <end position="383"/>
    </location>
</feature>
<evidence type="ECO:0000259" key="8">
    <source>
        <dbReference type="Pfam" id="PF05504"/>
    </source>
</evidence>
<dbReference type="PANTHER" id="PTHR35789">
    <property type="entry name" value="SPORE GERMINATION PROTEIN B3"/>
    <property type="match status" value="1"/>
</dbReference>
<evidence type="ECO:0000313" key="10">
    <source>
        <dbReference type="EMBL" id="GEN35586.1"/>
    </source>
</evidence>
<keyword evidence="5" id="KW-0472">Membrane</keyword>
<dbReference type="PROSITE" id="PS51257">
    <property type="entry name" value="PROKAR_LIPOPROTEIN"/>
    <property type="match status" value="1"/>
</dbReference>
<dbReference type="OrthoDB" id="9816067at2"/>
<organism evidence="10 11">
    <name type="scientific">Aneurinibacillus danicus</name>
    <dbReference type="NCBI Taxonomy" id="267746"/>
    <lineage>
        <taxon>Bacteria</taxon>
        <taxon>Bacillati</taxon>
        <taxon>Bacillota</taxon>
        <taxon>Bacilli</taxon>
        <taxon>Bacillales</taxon>
        <taxon>Paenibacillaceae</taxon>
        <taxon>Aneurinibacillus group</taxon>
        <taxon>Aneurinibacillus</taxon>
    </lineage>
</organism>
<dbReference type="PANTHER" id="PTHR35789:SF1">
    <property type="entry name" value="SPORE GERMINATION PROTEIN B3"/>
    <property type="match status" value="1"/>
</dbReference>
<keyword evidence="4" id="KW-0732">Signal</keyword>
<evidence type="ECO:0000256" key="2">
    <source>
        <dbReference type="ARBA" id="ARBA00007886"/>
    </source>
</evidence>
<evidence type="ECO:0000256" key="7">
    <source>
        <dbReference type="ARBA" id="ARBA00023288"/>
    </source>
</evidence>
<dbReference type="AlphaFoldDB" id="A0A511V9H7"/>
<dbReference type="InterPro" id="IPR057336">
    <property type="entry name" value="GerAC_N"/>
</dbReference>
<name>A0A511V9H7_9BACL</name>
<evidence type="ECO:0000313" key="11">
    <source>
        <dbReference type="Proteomes" id="UP000321157"/>
    </source>
</evidence>
<keyword evidence="3" id="KW-0309">Germination</keyword>
<dbReference type="Pfam" id="PF25198">
    <property type="entry name" value="Spore_GerAC_N"/>
    <property type="match status" value="1"/>
</dbReference>
<dbReference type="Pfam" id="PF05504">
    <property type="entry name" value="Spore_GerAC"/>
    <property type="match status" value="1"/>
</dbReference>
<comment type="similarity">
    <text evidence="2">Belongs to the GerABKC lipoprotein family.</text>
</comment>
<dbReference type="InterPro" id="IPR046953">
    <property type="entry name" value="Spore_GerAC-like_C"/>
</dbReference>
<proteinExistence type="inferred from homology"/>